<dbReference type="InterPro" id="IPR001304">
    <property type="entry name" value="C-type_lectin-like"/>
</dbReference>
<evidence type="ECO:0000256" key="6">
    <source>
        <dbReference type="ARBA" id="ARBA00023136"/>
    </source>
</evidence>
<dbReference type="AlphaFoldDB" id="F6SRS8"/>
<evidence type="ECO:0000313" key="14">
    <source>
        <dbReference type="Proteomes" id="UP000002279"/>
    </source>
</evidence>
<evidence type="ECO:0000313" key="13">
    <source>
        <dbReference type="Ensembl" id="ENSOANP00000003763.2"/>
    </source>
</evidence>
<evidence type="ECO:0000256" key="9">
    <source>
        <dbReference type="ARBA" id="ARBA00041489"/>
    </source>
</evidence>
<feature type="transmembrane region" description="Helical" evidence="11">
    <location>
        <begin position="117"/>
        <end position="138"/>
    </location>
</feature>
<feature type="region of interest" description="Disordered" evidence="10">
    <location>
        <begin position="13"/>
        <end position="32"/>
    </location>
</feature>
<dbReference type="SUPFAM" id="SSF56436">
    <property type="entry name" value="C-type lectin-like"/>
    <property type="match status" value="1"/>
</dbReference>
<dbReference type="GO" id="GO:0045954">
    <property type="term" value="P:positive regulation of natural killer cell mediated cytotoxicity"/>
    <property type="evidence" value="ECO:0000318"/>
    <property type="project" value="GO_Central"/>
</dbReference>
<protein>
    <recommendedName>
        <fullName evidence="8">Natural killer cells antigen CD94</fullName>
    </recommendedName>
    <alternativeName>
        <fullName evidence="9">Killer cell lectin-like receptor subfamily D member 1</fullName>
    </alternativeName>
</protein>
<reference evidence="13" key="3">
    <citation type="submission" date="2025-09" db="UniProtKB">
        <authorList>
            <consortium name="Ensembl"/>
        </authorList>
    </citation>
    <scope>IDENTIFICATION</scope>
    <source>
        <strain evidence="13">Glennie</strain>
    </source>
</reference>
<dbReference type="STRING" id="9258.ENSOANP00000003763"/>
<dbReference type="CDD" id="cd03593">
    <property type="entry name" value="CLECT_NK_receptors_like"/>
    <property type="match status" value="1"/>
</dbReference>
<evidence type="ECO:0000259" key="12">
    <source>
        <dbReference type="PROSITE" id="PS50041"/>
    </source>
</evidence>
<dbReference type="GeneTree" id="ENSGT00940000156296"/>
<organism evidence="13 14">
    <name type="scientific">Ornithorhynchus anatinus</name>
    <name type="common">Duckbill platypus</name>
    <dbReference type="NCBI Taxonomy" id="9258"/>
    <lineage>
        <taxon>Eukaryota</taxon>
        <taxon>Metazoa</taxon>
        <taxon>Chordata</taxon>
        <taxon>Craniata</taxon>
        <taxon>Vertebrata</taxon>
        <taxon>Euteleostomi</taxon>
        <taxon>Mammalia</taxon>
        <taxon>Monotremata</taxon>
        <taxon>Ornithorhynchidae</taxon>
        <taxon>Ornithorhynchus</taxon>
    </lineage>
</organism>
<reference evidence="13" key="2">
    <citation type="submission" date="2025-08" db="UniProtKB">
        <authorList>
            <consortium name="Ensembl"/>
        </authorList>
    </citation>
    <scope>IDENTIFICATION</scope>
    <source>
        <strain evidence="13">Glennie</strain>
    </source>
</reference>
<evidence type="ECO:0000256" key="2">
    <source>
        <dbReference type="ARBA" id="ARBA00022692"/>
    </source>
</evidence>
<comment type="subcellular location">
    <subcellularLocation>
        <location evidence="1">Membrane</location>
        <topology evidence="1">Single-pass type II membrane protein</topology>
    </subcellularLocation>
</comment>
<dbReference type="HOGENOM" id="CLU_049894_9_3_1"/>
<name>F6SRS8_ORNAN</name>
<evidence type="ECO:0000256" key="3">
    <source>
        <dbReference type="ARBA" id="ARBA00022734"/>
    </source>
</evidence>
<dbReference type="GO" id="GO:0016020">
    <property type="term" value="C:membrane"/>
    <property type="evidence" value="ECO:0007669"/>
    <property type="project" value="UniProtKB-SubCell"/>
</dbReference>
<evidence type="ECO:0000256" key="1">
    <source>
        <dbReference type="ARBA" id="ARBA00004606"/>
    </source>
</evidence>
<proteinExistence type="predicted"/>
<evidence type="ECO:0000256" key="4">
    <source>
        <dbReference type="ARBA" id="ARBA00022968"/>
    </source>
</evidence>
<keyword evidence="7" id="KW-0325">Glycoprotein</keyword>
<keyword evidence="4" id="KW-0735">Signal-anchor</keyword>
<dbReference type="PANTHER" id="PTHR22800">
    <property type="entry name" value="C-TYPE LECTIN PROTEINS"/>
    <property type="match status" value="1"/>
</dbReference>
<evidence type="ECO:0000256" key="7">
    <source>
        <dbReference type="ARBA" id="ARBA00023180"/>
    </source>
</evidence>
<evidence type="ECO:0000256" key="8">
    <source>
        <dbReference type="ARBA" id="ARBA00041193"/>
    </source>
</evidence>
<dbReference type="InterPro" id="IPR033992">
    <property type="entry name" value="NKR-like_CTLD"/>
</dbReference>
<evidence type="ECO:0000256" key="10">
    <source>
        <dbReference type="SAM" id="MobiDB-lite"/>
    </source>
</evidence>
<dbReference type="Proteomes" id="UP000002279">
    <property type="component" value="Chromosome 17"/>
</dbReference>
<dbReference type="SMART" id="SM00034">
    <property type="entry name" value="CLECT"/>
    <property type="match status" value="1"/>
</dbReference>
<dbReference type="OMA" id="TSPNECH"/>
<evidence type="ECO:0000256" key="11">
    <source>
        <dbReference type="SAM" id="Phobius"/>
    </source>
</evidence>
<dbReference type="InterPro" id="IPR050919">
    <property type="entry name" value="NKG2/CD94_NK_receptors"/>
</dbReference>
<keyword evidence="14" id="KW-1185">Reference proteome</keyword>
<dbReference type="InterPro" id="IPR016186">
    <property type="entry name" value="C-type_lectin-like/link_sf"/>
</dbReference>
<feature type="domain" description="C-type lectin" evidence="12">
    <location>
        <begin position="174"/>
        <end position="281"/>
    </location>
</feature>
<dbReference type="InterPro" id="IPR016187">
    <property type="entry name" value="CTDL_fold"/>
</dbReference>
<dbReference type="GO" id="GO:0002223">
    <property type="term" value="P:stimulatory C-type lectin receptor signaling pathway"/>
    <property type="evidence" value="ECO:0000318"/>
    <property type="project" value="GO_Central"/>
</dbReference>
<keyword evidence="2 11" id="KW-0812">Transmembrane</keyword>
<dbReference type="FunCoup" id="F6SRS8">
    <property type="interactions" value="162"/>
</dbReference>
<dbReference type="eggNOG" id="KOG4297">
    <property type="taxonomic scope" value="Eukaryota"/>
</dbReference>
<evidence type="ECO:0000256" key="5">
    <source>
        <dbReference type="ARBA" id="ARBA00022989"/>
    </source>
</evidence>
<dbReference type="InParanoid" id="F6SRS8"/>
<dbReference type="Pfam" id="PF00059">
    <property type="entry name" value="Lectin_C"/>
    <property type="match status" value="1"/>
</dbReference>
<dbReference type="PROSITE" id="PS50041">
    <property type="entry name" value="C_TYPE_LECTIN_2"/>
    <property type="match status" value="1"/>
</dbReference>
<dbReference type="Gene3D" id="3.10.100.10">
    <property type="entry name" value="Mannose-Binding Protein A, subunit A"/>
    <property type="match status" value="1"/>
</dbReference>
<sequence>MEQILNYTELKLHRPSQQQSHLGRVNGKEMNEQQVTNSKLNMERLDLWWRDQKSKGAKDRRSASEESVTYTELKLHNQPQQRGPSENVQSRGTTGLRLRALSLASFQQNSRSSGWRLIAGILGILCLGLVATVTPLAFETLSNQEPNNTSSSYSNTTSPNECHCGPCPVNWMNYRNTCYFASVENKTWQDSHKACVSLNSSLVKIDSKEELDFFNSLYLYHWIGLNRSQNAGSWQWTDGSLLSSGLFDINQKSSGGDCIAYGSRTSGHAENCTTVKNYICESRRR</sequence>
<accession>F6SRS8</accession>
<dbReference type="Ensembl" id="ENSOANT00000003764.3">
    <property type="protein sequence ID" value="ENSOANP00000003763.2"/>
    <property type="gene ID" value="ENSOANG00000002375.3"/>
</dbReference>
<reference evidence="13 14" key="1">
    <citation type="journal article" date="2008" name="Nature">
        <title>Genome analysis of the platypus reveals unique signatures of evolution.</title>
        <authorList>
            <person name="Warren W.C."/>
            <person name="Hillier L.W."/>
            <person name="Marshall Graves J.A."/>
            <person name="Birney E."/>
            <person name="Ponting C.P."/>
            <person name="Grutzner F."/>
            <person name="Belov K."/>
            <person name="Miller W."/>
            <person name="Clarke L."/>
            <person name="Chinwalla A.T."/>
            <person name="Yang S.P."/>
            <person name="Heger A."/>
            <person name="Locke D.P."/>
            <person name="Miethke P."/>
            <person name="Waters P.D."/>
            <person name="Veyrunes F."/>
            <person name="Fulton L."/>
            <person name="Fulton B."/>
            <person name="Graves T."/>
            <person name="Wallis J."/>
            <person name="Puente X.S."/>
            <person name="Lopez-Otin C."/>
            <person name="Ordonez G.R."/>
            <person name="Eichler E.E."/>
            <person name="Chen L."/>
            <person name="Cheng Z."/>
            <person name="Deakin J.E."/>
            <person name="Alsop A."/>
            <person name="Thompson K."/>
            <person name="Kirby P."/>
            <person name="Papenfuss A.T."/>
            <person name="Wakefield M.J."/>
            <person name="Olender T."/>
            <person name="Lancet D."/>
            <person name="Huttley G.A."/>
            <person name="Smit A.F."/>
            <person name="Pask A."/>
            <person name="Temple-Smith P."/>
            <person name="Batzer M.A."/>
            <person name="Walker J.A."/>
            <person name="Konkel M.K."/>
            <person name="Harris R.S."/>
            <person name="Whittington C.M."/>
            <person name="Wong E.S."/>
            <person name="Gemmell N.J."/>
            <person name="Buschiazzo E."/>
            <person name="Vargas Jentzsch I.M."/>
            <person name="Merkel A."/>
            <person name="Schmitz J."/>
            <person name="Zemann A."/>
            <person name="Churakov G."/>
            <person name="Kriegs J.O."/>
            <person name="Brosius J."/>
            <person name="Murchison E.P."/>
            <person name="Sachidanandam R."/>
            <person name="Smith C."/>
            <person name="Hannon G.J."/>
            <person name="Tsend-Ayush E."/>
            <person name="McMillan D."/>
            <person name="Attenborough R."/>
            <person name="Rens W."/>
            <person name="Ferguson-Smith M."/>
            <person name="Lefevre C.M."/>
            <person name="Sharp J.A."/>
            <person name="Nicholas K.R."/>
            <person name="Ray D.A."/>
            <person name="Kube M."/>
            <person name="Reinhardt R."/>
            <person name="Pringle T.H."/>
            <person name="Taylor J."/>
            <person name="Jones R.C."/>
            <person name="Nixon B."/>
            <person name="Dacheux J.L."/>
            <person name="Niwa H."/>
            <person name="Sekita Y."/>
            <person name="Huang X."/>
            <person name="Stark A."/>
            <person name="Kheradpour P."/>
            <person name="Kellis M."/>
            <person name="Flicek P."/>
            <person name="Chen Y."/>
            <person name="Webber C."/>
            <person name="Hardison R."/>
            <person name="Nelson J."/>
            <person name="Hallsworth-Pepin K."/>
            <person name="Delehaunty K."/>
            <person name="Markovic C."/>
            <person name="Minx P."/>
            <person name="Feng Y."/>
            <person name="Kremitzki C."/>
            <person name="Mitreva M."/>
            <person name="Glasscock J."/>
            <person name="Wylie T."/>
            <person name="Wohldmann P."/>
            <person name="Thiru P."/>
            <person name="Nhan M.N."/>
            <person name="Pohl C.S."/>
            <person name="Smith S.M."/>
            <person name="Hou S."/>
            <person name="Nefedov M."/>
            <person name="de Jong P.J."/>
            <person name="Renfree M.B."/>
            <person name="Mardis E.R."/>
            <person name="Wilson R.K."/>
        </authorList>
    </citation>
    <scope>NUCLEOTIDE SEQUENCE [LARGE SCALE GENOMIC DNA]</scope>
    <source>
        <strain evidence="13 14">Glennie</strain>
    </source>
</reference>
<dbReference type="PANTHER" id="PTHR22800:SF252">
    <property type="entry name" value="NATURAL KILLER CELLS ANTIGEN CD94"/>
    <property type="match status" value="1"/>
</dbReference>
<keyword evidence="5 11" id="KW-1133">Transmembrane helix</keyword>
<keyword evidence="6 11" id="KW-0472">Membrane</keyword>
<dbReference type="Bgee" id="ENSOANG00000002375">
    <property type="expression patterns" value="Expressed in cerebellum and 1 other cell type or tissue"/>
</dbReference>
<dbReference type="GO" id="GO:0030246">
    <property type="term" value="F:carbohydrate binding"/>
    <property type="evidence" value="ECO:0007669"/>
    <property type="project" value="UniProtKB-KW"/>
</dbReference>
<keyword evidence="3" id="KW-0430">Lectin</keyword>